<protein>
    <submittedName>
        <fullName evidence="1">Selenoprotein N</fullName>
    </submittedName>
</protein>
<dbReference type="Ensembl" id="ENSPMAT00000006476.1">
    <property type="protein sequence ID" value="ENSPMAP00000006447.1"/>
    <property type="gene ID" value="ENSPMAG00000005837.1"/>
</dbReference>
<dbReference type="AlphaFoldDB" id="S4RML1"/>
<dbReference type="HOGENOM" id="CLU_042746_1_0_1"/>
<dbReference type="GO" id="GO:0048741">
    <property type="term" value="P:skeletal muscle fiber development"/>
    <property type="evidence" value="ECO:0007669"/>
    <property type="project" value="TreeGrafter"/>
</dbReference>
<dbReference type="GeneTree" id="ENSGT00940000164027"/>
<dbReference type="GO" id="GO:0055074">
    <property type="term" value="P:calcium ion homeostasis"/>
    <property type="evidence" value="ECO:0007669"/>
    <property type="project" value="TreeGrafter"/>
</dbReference>
<dbReference type="PANTHER" id="PTHR16213">
    <property type="entry name" value="SELENOPROTEIN N"/>
    <property type="match status" value="1"/>
</dbReference>
<reference evidence="1" key="1">
    <citation type="submission" date="2025-08" db="UniProtKB">
        <authorList>
            <consortium name="Ensembl"/>
        </authorList>
    </citation>
    <scope>IDENTIFICATION</scope>
</reference>
<reference evidence="1" key="2">
    <citation type="submission" date="2025-09" db="UniProtKB">
        <authorList>
            <consortium name="Ensembl"/>
        </authorList>
    </citation>
    <scope>IDENTIFICATION</scope>
</reference>
<dbReference type="PANTHER" id="PTHR16213:SF78">
    <property type="entry name" value="SELENOPROTEIN N"/>
    <property type="match status" value="1"/>
</dbReference>
<dbReference type="STRING" id="7757.ENSPMAP00000006447"/>
<dbReference type="GO" id="GO:0005789">
    <property type="term" value="C:endoplasmic reticulum membrane"/>
    <property type="evidence" value="ECO:0007669"/>
    <property type="project" value="TreeGrafter"/>
</dbReference>
<proteinExistence type="predicted"/>
<organism evidence="1">
    <name type="scientific">Petromyzon marinus</name>
    <name type="common">Sea lamprey</name>
    <dbReference type="NCBI Taxonomy" id="7757"/>
    <lineage>
        <taxon>Eukaryota</taxon>
        <taxon>Metazoa</taxon>
        <taxon>Chordata</taxon>
        <taxon>Craniata</taxon>
        <taxon>Vertebrata</taxon>
        <taxon>Cyclostomata</taxon>
        <taxon>Hyperoartia</taxon>
        <taxon>Petromyzontiformes</taxon>
        <taxon>Petromyzontidae</taxon>
        <taxon>Petromyzon</taxon>
    </lineage>
</organism>
<dbReference type="OMA" id="EITWQQE"/>
<sequence length="495" mass="56036">LIAWQEMALRTLGNDGLFLFTSLDTNMDMQISPEEFRPIVDKIIAGPPPSEYEGTQEADPQGEGLTMLARFEPLLMETMSKSRDGFLGVGQSCLAGLRGWKKAEAPSQHFGANQFKVFLPPKSDLELGEAWWLVPNDLNLFTGYLPNSRYYPPPPVAKEIIIFKLLSMFHPRPFVKSRFAPQGSVACIRAQSDMYYDIVFRVHAEFQLNEPPAFPFWFTPAQFTGHVTIARDSSHVRAFHMFVPNNRSLNVDMEWLFGSMDQGNMEVDIGFMPKMELVAEGPSVPALIYDENGNAINTSDPDVEPIQFVFENIEWRSEISFQEAYRQMEVAMYPFKKIQYHPFTDAFEKAKAEDKLVHSILLWGALDDQSCAGSGADRRVLTASYFSIKMSENFISSWSLVKDLEDLKKQEEQAEHAKWATLHLAKYTFPVEMMIALPNGTVVHCINANDFLDATAVKAEDLTPDLPAEFLDPTSTTYLKFLKEGLQKAQTYLQA</sequence>
<name>S4RML1_PETMA</name>
<accession>S4RML1</accession>
<evidence type="ECO:0000313" key="1">
    <source>
        <dbReference type="Ensembl" id="ENSPMAP00000006447.1"/>
    </source>
</evidence>